<evidence type="ECO:0000313" key="1">
    <source>
        <dbReference type="EMBL" id="KRY39297.1"/>
    </source>
</evidence>
<name>A0A0V1BR32_TRISP</name>
<dbReference type="OrthoDB" id="10498616at2759"/>
<organism evidence="1 2">
    <name type="scientific">Trichinella spiralis</name>
    <name type="common">Trichina worm</name>
    <dbReference type="NCBI Taxonomy" id="6334"/>
    <lineage>
        <taxon>Eukaryota</taxon>
        <taxon>Metazoa</taxon>
        <taxon>Ecdysozoa</taxon>
        <taxon>Nematoda</taxon>
        <taxon>Enoplea</taxon>
        <taxon>Dorylaimia</taxon>
        <taxon>Trichinellida</taxon>
        <taxon>Trichinellidae</taxon>
        <taxon>Trichinella</taxon>
    </lineage>
</organism>
<protein>
    <submittedName>
        <fullName evidence="1">Uncharacterized protein</fullName>
    </submittedName>
</protein>
<proteinExistence type="predicted"/>
<evidence type="ECO:0000313" key="2">
    <source>
        <dbReference type="Proteomes" id="UP000054776"/>
    </source>
</evidence>
<accession>A0A0V1BR32</accession>
<dbReference type="Proteomes" id="UP000054776">
    <property type="component" value="Unassembled WGS sequence"/>
</dbReference>
<keyword evidence="2" id="KW-1185">Reference proteome</keyword>
<dbReference type="AlphaFoldDB" id="A0A0V1BR32"/>
<dbReference type="EMBL" id="JYDH01000019">
    <property type="protein sequence ID" value="KRY39297.1"/>
    <property type="molecule type" value="Genomic_DNA"/>
</dbReference>
<dbReference type="InParanoid" id="A0A0V1BR32"/>
<gene>
    <name evidence="1" type="ORF">T01_12921</name>
</gene>
<comment type="caution">
    <text evidence="1">The sequence shown here is derived from an EMBL/GenBank/DDBJ whole genome shotgun (WGS) entry which is preliminary data.</text>
</comment>
<sequence>MRWRLKADRLDTLRMAGKLAVIDGLRRQWTGRSFGGQSRCNTISADPNLDPSAWDLNGFDEQLRSVHTARMWNHKFVYDWPMRNCFMAPSSGIYKSTIPGRPDDAALNLSLLIAKCMRRSVVELLGNGNGYEPGEKMWLILNELNVLKDLLFEDNGYDNLNERKQIRANLEEKVNYEYERMDTTQKE</sequence>
<reference evidence="1 2" key="1">
    <citation type="submission" date="2015-01" db="EMBL/GenBank/DDBJ databases">
        <title>Evolution of Trichinella species and genotypes.</title>
        <authorList>
            <person name="Korhonen P.K."/>
            <person name="Edoardo P."/>
            <person name="Giuseppe L.R."/>
            <person name="Gasser R.B."/>
        </authorList>
    </citation>
    <scope>NUCLEOTIDE SEQUENCE [LARGE SCALE GENOMIC DNA]</scope>
    <source>
        <strain evidence="1">ISS3</strain>
    </source>
</reference>